<dbReference type="Pfam" id="PF02875">
    <property type="entry name" value="Mur_ligase_C"/>
    <property type="match status" value="1"/>
</dbReference>
<comment type="cofactor">
    <cofactor evidence="1">
        <name>Mg(2+)</name>
        <dbReference type="ChEBI" id="CHEBI:18420"/>
    </cofactor>
</comment>
<comment type="similarity">
    <text evidence="4 18">Belongs to the folylpolyglutamate synthase family.</text>
</comment>
<comment type="caution">
    <text evidence="21">The sequence shown here is derived from an EMBL/GenBank/DDBJ whole genome shotgun (WGS) entry which is preliminary data.</text>
</comment>
<dbReference type="GO" id="GO:0004326">
    <property type="term" value="F:tetrahydrofolylpolyglutamate synthase activity"/>
    <property type="evidence" value="ECO:0007669"/>
    <property type="project" value="UniProtKB-EC"/>
</dbReference>
<dbReference type="GO" id="GO:0005524">
    <property type="term" value="F:ATP binding"/>
    <property type="evidence" value="ECO:0007669"/>
    <property type="project" value="UniProtKB-KW"/>
</dbReference>
<comment type="catalytic activity">
    <reaction evidence="16">
        <text>(6S)-5,6,7,8-tetrahydrofolyl-(gamma-L-Glu)(n) + L-glutamate + ATP = (6S)-5,6,7,8-tetrahydrofolyl-(gamma-L-Glu)(n+1) + ADP + phosphate + H(+)</text>
        <dbReference type="Rhea" id="RHEA:10580"/>
        <dbReference type="Rhea" id="RHEA-COMP:14738"/>
        <dbReference type="Rhea" id="RHEA-COMP:14740"/>
        <dbReference type="ChEBI" id="CHEBI:15378"/>
        <dbReference type="ChEBI" id="CHEBI:29985"/>
        <dbReference type="ChEBI" id="CHEBI:30616"/>
        <dbReference type="ChEBI" id="CHEBI:43474"/>
        <dbReference type="ChEBI" id="CHEBI:141005"/>
        <dbReference type="ChEBI" id="CHEBI:456216"/>
        <dbReference type="EC" id="6.3.2.17"/>
    </reaction>
</comment>
<dbReference type="InterPro" id="IPR004101">
    <property type="entry name" value="Mur_ligase_C"/>
</dbReference>
<dbReference type="PANTHER" id="PTHR11136:SF0">
    <property type="entry name" value="DIHYDROFOLATE SYNTHETASE-RELATED"/>
    <property type="match status" value="1"/>
</dbReference>
<dbReference type="Proteomes" id="UP000294650">
    <property type="component" value="Unassembled WGS sequence"/>
</dbReference>
<evidence type="ECO:0000313" key="22">
    <source>
        <dbReference type="Proteomes" id="UP000294650"/>
    </source>
</evidence>
<evidence type="ECO:0000259" key="19">
    <source>
        <dbReference type="Pfam" id="PF02875"/>
    </source>
</evidence>
<dbReference type="Gene3D" id="3.40.1190.10">
    <property type="entry name" value="Mur-like, catalytic domain"/>
    <property type="match status" value="1"/>
</dbReference>
<keyword evidence="10" id="KW-0479">Metal-binding</keyword>
<evidence type="ECO:0000256" key="3">
    <source>
        <dbReference type="ARBA" id="ARBA00005150"/>
    </source>
</evidence>
<name>A0A4R3NBX5_9BACI</name>
<dbReference type="InterPro" id="IPR036615">
    <property type="entry name" value="Mur_ligase_C_dom_sf"/>
</dbReference>
<evidence type="ECO:0000256" key="7">
    <source>
        <dbReference type="ARBA" id="ARBA00013025"/>
    </source>
</evidence>
<evidence type="ECO:0000313" key="21">
    <source>
        <dbReference type="EMBL" id="TCT27137.1"/>
    </source>
</evidence>
<evidence type="ECO:0000256" key="10">
    <source>
        <dbReference type="ARBA" id="ARBA00022723"/>
    </source>
</evidence>
<dbReference type="Pfam" id="PF08245">
    <property type="entry name" value="Mur_ligase_M"/>
    <property type="match status" value="1"/>
</dbReference>
<comment type="pathway">
    <text evidence="3">Cofactor biosynthesis; tetrahydrofolylpolyglutamate biosynthesis.</text>
</comment>
<dbReference type="OrthoDB" id="9809356at2"/>
<evidence type="ECO:0000256" key="12">
    <source>
        <dbReference type="ARBA" id="ARBA00022840"/>
    </source>
</evidence>
<dbReference type="InterPro" id="IPR001645">
    <property type="entry name" value="Folylpolyglutamate_synth"/>
</dbReference>
<dbReference type="GO" id="GO:0008841">
    <property type="term" value="F:dihydrofolate synthase activity"/>
    <property type="evidence" value="ECO:0007669"/>
    <property type="project" value="UniProtKB-EC"/>
</dbReference>
<dbReference type="AlphaFoldDB" id="A0A4R3NBX5"/>
<dbReference type="GO" id="GO:0046872">
    <property type="term" value="F:metal ion binding"/>
    <property type="evidence" value="ECO:0007669"/>
    <property type="project" value="UniProtKB-KW"/>
</dbReference>
<organism evidence="21 22">
    <name type="scientific">Melghiribacillus thermohalophilus</name>
    <dbReference type="NCBI Taxonomy" id="1324956"/>
    <lineage>
        <taxon>Bacteria</taxon>
        <taxon>Bacillati</taxon>
        <taxon>Bacillota</taxon>
        <taxon>Bacilli</taxon>
        <taxon>Bacillales</taxon>
        <taxon>Bacillaceae</taxon>
        <taxon>Melghiribacillus</taxon>
    </lineage>
</organism>
<accession>A0A4R3NBX5</accession>
<evidence type="ECO:0000256" key="5">
    <source>
        <dbReference type="ARBA" id="ARBA00011245"/>
    </source>
</evidence>
<feature type="domain" description="Mur ligase C-terminal" evidence="19">
    <location>
        <begin position="298"/>
        <end position="415"/>
    </location>
</feature>
<reference evidence="21 22" key="1">
    <citation type="submission" date="2019-03" db="EMBL/GenBank/DDBJ databases">
        <title>Genomic Encyclopedia of Type Strains, Phase IV (KMG-IV): sequencing the most valuable type-strain genomes for metagenomic binning, comparative biology and taxonomic classification.</title>
        <authorList>
            <person name="Goeker M."/>
        </authorList>
    </citation>
    <scope>NUCLEOTIDE SEQUENCE [LARGE SCALE GENOMIC DNA]</scope>
    <source>
        <strain evidence="21 22">DSM 25894</strain>
    </source>
</reference>
<dbReference type="Gene3D" id="3.90.190.20">
    <property type="entry name" value="Mur ligase, C-terminal domain"/>
    <property type="match status" value="1"/>
</dbReference>
<gene>
    <name evidence="21" type="ORF">EDD68_101505</name>
</gene>
<evidence type="ECO:0000256" key="9">
    <source>
        <dbReference type="ARBA" id="ARBA00022598"/>
    </source>
</evidence>
<evidence type="ECO:0000256" key="15">
    <source>
        <dbReference type="ARBA" id="ARBA00030592"/>
    </source>
</evidence>
<evidence type="ECO:0000259" key="20">
    <source>
        <dbReference type="Pfam" id="PF08245"/>
    </source>
</evidence>
<protein>
    <recommendedName>
        <fullName evidence="8">Dihydrofolate synthase/folylpolyglutamate synthase</fullName>
        <ecNumber evidence="6">6.3.2.12</ecNumber>
        <ecNumber evidence="7">6.3.2.17</ecNumber>
    </recommendedName>
    <alternativeName>
        <fullName evidence="15">Tetrahydrofolylpolyglutamate synthase</fullName>
    </alternativeName>
</protein>
<comment type="subunit">
    <text evidence="5">Monomer.</text>
</comment>
<evidence type="ECO:0000256" key="1">
    <source>
        <dbReference type="ARBA" id="ARBA00001946"/>
    </source>
</evidence>
<dbReference type="InterPro" id="IPR018109">
    <property type="entry name" value="Folylpolyglutamate_synth_CS"/>
</dbReference>
<evidence type="ECO:0000256" key="11">
    <source>
        <dbReference type="ARBA" id="ARBA00022741"/>
    </source>
</evidence>
<evidence type="ECO:0000256" key="14">
    <source>
        <dbReference type="ARBA" id="ARBA00022909"/>
    </source>
</evidence>
<dbReference type="InterPro" id="IPR036565">
    <property type="entry name" value="Mur-like_cat_sf"/>
</dbReference>
<dbReference type="PROSITE" id="PS01012">
    <property type="entry name" value="FOLYLPOLYGLU_SYNT_2"/>
    <property type="match status" value="1"/>
</dbReference>
<evidence type="ECO:0000256" key="17">
    <source>
        <dbReference type="ARBA" id="ARBA00049161"/>
    </source>
</evidence>
<keyword evidence="12 18" id="KW-0067">ATP-binding</keyword>
<evidence type="ECO:0000256" key="16">
    <source>
        <dbReference type="ARBA" id="ARBA00047493"/>
    </source>
</evidence>
<dbReference type="PANTHER" id="PTHR11136">
    <property type="entry name" value="FOLYLPOLYGLUTAMATE SYNTHASE-RELATED"/>
    <property type="match status" value="1"/>
</dbReference>
<feature type="domain" description="Mur ligase central" evidence="20">
    <location>
        <begin position="44"/>
        <end position="268"/>
    </location>
</feature>
<comment type="catalytic activity">
    <reaction evidence="17">
        <text>7,8-dihydropteroate + L-glutamate + ATP = 7,8-dihydrofolate + ADP + phosphate + H(+)</text>
        <dbReference type="Rhea" id="RHEA:23584"/>
        <dbReference type="ChEBI" id="CHEBI:15378"/>
        <dbReference type="ChEBI" id="CHEBI:17839"/>
        <dbReference type="ChEBI" id="CHEBI:29985"/>
        <dbReference type="ChEBI" id="CHEBI:30616"/>
        <dbReference type="ChEBI" id="CHEBI:43474"/>
        <dbReference type="ChEBI" id="CHEBI:57451"/>
        <dbReference type="ChEBI" id="CHEBI:456216"/>
        <dbReference type="EC" id="6.3.2.12"/>
    </reaction>
</comment>
<dbReference type="InterPro" id="IPR013221">
    <property type="entry name" value="Mur_ligase_cen"/>
</dbReference>
<proteinExistence type="inferred from homology"/>
<dbReference type="EC" id="6.3.2.12" evidence="6"/>
<dbReference type="NCBIfam" id="TIGR01499">
    <property type="entry name" value="folC"/>
    <property type="match status" value="1"/>
</dbReference>
<dbReference type="EMBL" id="SMAN01000001">
    <property type="protein sequence ID" value="TCT27137.1"/>
    <property type="molecule type" value="Genomic_DNA"/>
</dbReference>
<dbReference type="PROSITE" id="PS01011">
    <property type="entry name" value="FOLYLPOLYGLU_SYNT_1"/>
    <property type="match status" value="1"/>
</dbReference>
<evidence type="ECO:0000256" key="18">
    <source>
        <dbReference type="PIRNR" id="PIRNR001563"/>
    </source>
</evidence>
<dbReference type="FunFam" id="3.40.1190.10:FF:000004">
    <property type="entry name" value="Dihydrofolate synthase/folylpolyglutamate synthase"/>
    <property type="match status" value="1"/>
</dbReference>
<dbReference type="SUPFAM" id="SSF53244">
    <property type="entry name" value="MurD-like peptide ligases, peptide-binding domain"/>
    <property type="match status" value="1"/>
</dbReference>
<keyword evidence="22" id="KW-1185">Reference proteome</keyword>
<evidence type="ECO:0000256" key="6">
    <source>
        <dbReference type="ARBA" id="ARBA00013023"/>
    </source>
</evidence>
<keyword evidence="13" id="KW-0460">Magnesium</keyword>
<keyword evidence="11 18" id="KW-0547">Nucleotide-binding</keyword>
<dbReference type="PIRSF" id="PIRSF001563">
    <property type="entry name" value="Folylpolyglu_synth"/>
    <property type="match status" value="1"/>
</dbReference>
<evidence type="ECO:0000256" key="13">
    <source>
        <dbReference type="ARBA" id="ARBA00022842"/>
    </source>
</evidence>
<evidence type="ECO:0000256" key="4">
    <source>
        <dbReference type="ARBA" id="ARBA00008276"/>
    </source>
</evidence>
<keyword evidence="14" id="KW-0289">Folate biosynthesis</keyword>
<dbReference type="SUPFAM" id="SSF53623">
    <property type="entry name" value="MurD-like peptide ligases, catalytic domain"/>
    <property type="match status" value="1"/>
</dbReference>
<evidence type="ECO:0000256" key="8">
    <source>
        <dbReference type="ARBA" id="ARBA00019357"/>
    </source>
</evidence>
<dbReference type="GO" id="GO:0005737">
    <property type="term" value="C:cytoplasm"/>
    <property type="evidence" value="ECO:0007669"/>
    <property type="project" value="TreeGrafter"/>
</dbReference>
<dbReference type="GO" id="GO:0046656">
    <property type="term" value="P:folic acid biosynthetic process"/>
    <property type="evidence" value="ECO:0007669"/>
    <property type="project" value="UniProtKB-KW"/>
</dbReference>
<dbReference type="RefSeq" id="WP_132370624.1">
    <property type="nucleotide sequence ID" value="NZ_SMAN01000001.1"/>
</dbReference>
<keyword evidence="9 18" id="KW-0436">Ligase</keyword>
<comment type="pathway">
    <text evidence="2">Cofactor biosynthesis; tetrahydrofolate biosynthesis; 7,8-dihydrofolate from 2-amino-4-hydroxy-6-hydroxymethyl-7,8-dihydropteridine diphosphate and 4-aminobenzoate: step 2/2.</text>
</comment>
<sequence>MDVNEAIGWIHGRLPFGIKPGLKRMEWFMEQLDHPENKLRAIHIAGTNGKGSTLSYIRNLLQYHGFRVGTFTSPYIMKFHERISLNGIPISDEDLVHHVKKIKPLYEKLEQTPLGAATEFEVITAIAFDYFAQQEVDYVIFETGLGGRLDSTNIVRPLITVITNVGKDHMNILGDTYEEIAFEKAGIIKNRIPLVTAVNQRDARKVVCSQARKMHAPVYEYGKDFFSSNHQLDEGKEHFTFQSSAVQLDDITLNMKGTHQTVNASLALQTFLLLTEMEKLEFDPLLVKKALLHTTWPGRFEIIQDNPVIILDGAHNEEGIKTLVDTLNRYYPDHRRQLIFTVLHDKPVTGMLSLLENHVDQFRFTTFDFPRAISPKELYKKSRASHKSWHQSWKEAIEKCVQTASDKDVIVITGSLYFISEVRNYFDRIKRLC</sequence>
<dbReference type="EC" id="6.3.2.17" evidence="7"/>
<evidence type="ECO:0000256" key="2">
    <source>
        <dbReference type="ARBA" id="ARBA00004799"/>
    </source>
</evidence>